<dbReference type="InterPro" id="IPR036412">
    <property type="entry name" value="HAD-like_sf"/>
</dbReference>
<dbReference type="CDD" id="cd07505">
    <property type="entry name" value="HAD_BPGM-like"/>
    <property type="match status" value="1"/>
</dbReference>
<reference evidence="6 7" key="1">
    <citation type="journal article" date="2016" name="Nat. Commun.">
        <title>Thousands of microbial genomes shed light on interconnected biogeochemical processes in an aquifer system.</title>
        <authorList>
            <person name="Anantharaman K."/>
            <person name="Brown C.T."/>
            <person name="Hug L.A."/>
            <person name="Sharon I."/>
            <person name="Castelle C.J."/>
            <person name="Probst A.J."/>
            <person name="Thomas B.C."/>
            <person name="Singh A."/>
            <person name="Wilkins M.J."/>
            <person name="Karaoz U."/>
            <person name="Brodie E.L."/>
            <person name="Williams K.H."/>
            <person name="Hubbard S.S."/>
            <person name="Banfield J.F."/>
        </authorList>
    </citation>
    <scope>NUCLEOTIDE SEQUENCE [LARGE SCALE GENOMIC DNA]</scope>
</reference>
<dbReference type="InterPro" id="IPR051600">
    <property type="entry name" value="Beta-PGM-like"/>
</dbReference>
<dbReference type="GO" id="GO:0046872">
    <property type="term" value="F:metal ion binding"/>
    <property type="evidence" value="ECO:0007669"/>
    <property type="project" value="UniProtKB-KW"/>
</dbReference>
<dbReference type="EMBL" id="MGIV01000012">
    <property type="protein sequence ID" value="OGM94632.1"/>
    <property type="molecule type" value="Genomic_DNA"/>
</dbReference>
<gene>
    <name evidence="6" type="ORF">A2610_01485</name>
</gene>
<dbReference type="PANTHER" id="PTHR46193:SF18">
    <property type="entry name" value="HEXITOL PHOSPHATASE B"/>
    <property type="match status" value="1"/>
</dbReference>
<sequence>MGKAWIFDLDGTLVRTQTEFHATAETEVLKECGIIVNPEDITVRFSGVHTLEVFRQLAPHCDAHELLAEKWKYMIRLANTKPIHPIECAPQLIHRLYTRGVPMGIASASPTAWIVRCLTSIRATPYFTCHASVDEVAQGKPAPDVFLLAAKRMEVDAADCVAVEDGEAGVYAALAAGMQTFWLTESDKVIPGAVKIDSLVQLIAAL</sequence>
<dbReference type="GO" id="GO:0003824">
    <property type="term" value="F:catalytic activity"/>
    <property type="evidence" value="ECO:0007669"/>
    <property type="project" value="UniProtKB-ARBA"/>
</dbReference>
<dbReference type="InterPro" id="IPR006439">
    <property type="entry name" value="HAD-SF_hydro_IA"/>
</dbReference>
<proteinExistence type="inferred from homology"/>
<evidence type="ECO:0000313" key="7">
    <source>
        <dbReference type="Proteomes" id="UP000179057"/>
    </source>
</evidence>
<dbReference type="InterPro" id="IPR041492">
    <property type="entry name" value="HAD_2"/>
</dbReference>
<dbReference type="AlphaFoldDB" id="A0A1F8E1G4"/>
<organism evidence="6 7">
    <name type="scientific">Candidatus Wolfebacteria bacterium RIFOXYD1_FULL_48_65</name>
    <dbReference type="NCBI Taxonomy" id="1802561"/>
    <lineage>
        <taxon>Bacteria</taxon>
        <taxon>Candidatus Wolfeibacteriota</taxon>
    </lineage>
</organism>
<evidence type="ECO:0000256" key="1">
    <source>
        <dbReference type="ARBA" id="ARBA00001946"/>
    </source>
</evidence>
<evidence type="ECO:0000256" key="3">
    <source>
        <dbReference type="ARBA" id="ARBA00022723"/>
    </source>
</evidence>
<dbReference type="PRINTS" id="PR00413">
    <property type="entry name" value="HADHALOGNASE"/>
</dbReference>
<dbReference type="SFLD" id="SFLDG01129">
    <property type="entry name" value="C1.5:_HAD__Beta-PGM__Phosphata"/>
    <property type="match status" value="1"/>
</dbReference>
<dbReference type="Proteomes" id="UP000179057">
    <property type="component" value="Unassembled WGS sequence"/>
</dbReference>
<evidence type="ECO:0000256" key="4">
    <source>
        <dbReference type="ARBA" id="ARBA00022842"/>
    </source>
</evidence>
<comment type="caution">
    <text evidence="6">The sequence shown here is derived from an EMBL/GenBank/DDBJ whole genome shotgun (WGS) entry which is preliminary data.</text>
</comment>
<dbReference type="InterPro" id="IPR023214">
    <property type="entry name" value="HAD_sf"/>
</dbReference>
<name>A0A1F8E1G4_9BACT</name>
<evidence type="ECO:0000313" key="6">
    <source>
        <dbReference type="EMBL" id="OGM94632.1"/>
    </source>
</evidence>
<dbReference type="Pfam" id="PF13419">
    <property type="entry name" value="HAD_2"/>
    <property type="match status" value="1"/>
</dbReference>
<comment type="similarity">
    <text evidence="2">Belongs to the HAD-like hydrolase superfamily. CbbY/CbbZ/Gph/YieH family.</text>
</comment>
<dbReference type="Gene3D" id="3.40.50.1000">
    <property type="entry name" value="HAD superfamily/HAD-like"/>
    <property type="match status" value="1"/>
</dbReference>
<keyword evidence="3" id="KW-0479">Metal-binding</keyword>
<dbReference type="SFLD" id="SFLDS00003">
    <property type="entry name" value="Haloacid_Dehalogenase"/>
    <property type="match status" value="1"/>
</dbReference>
<evidence type="ECO:0000256" key="5">
    <source>
        <dbReference type="ARBA" id="ARBA00023277"/>
    </source>
</evidence>
<dbReference type="Gene3D" id="1.10.150.240">
    <property type="entry name" value="Putative phosphatase, domain 2"/>
    <property type="match status" value="1"/>
</dbReference>
<evidence type="ECO:0000256" key="2">
    <source>
        <dbReference type="ARBA" id="ARBA00006171"/>
    </source>
</evidence>
<dbReference type="SUPFAM" id="SSF56784">
    <property type="entry name" value="HAD-like"/>
    <property type="match status" value="1"/>
</dbReference>
<dbReference type="NCBIfam" id="TIGR01509">
    <property type="entry name" value="HAD-SF-IA-v3"/>
    <property type="match status" value="1"/>
</dbReference>
<keyword evidence="4" id="KW-0460">Magnesium</keyword>
<accession>A0A1F8E1G4</accession>
<keyword evidence="5" id="KW-0119">Carbohydrate metabolism</keyword>
<protein>
    <recommendedName>
        <fullName evidence="8">HAD family hydrolase</fullName>
    </recommendedName>
</protein>
<comment type="cofactor">
    <cofactor evidence="1">
        <name>Mg(2+)</name>
        <dbReference type="ChEBI" id="CHEBI:18420"/>
    </cofactor>
</comment>
<dbReference type="PANTHER" id="PTHR46193">
    <property type="entry name" value="6-PHOSPHOGLUCONATE PHOSPHATASE"/>
    <property type="match status" value="1"/>
</dbReference>
<dbReference type="InterPro" id="IPR023198">
    <property type="entry name" value="PGP-like_dom2"/>
</dbReference>
<evidence type="ECO:0008006" key="8">
    <source>
        <dbReference type="Google" id="ProtNLM"/>
    </source>
</evidence>